<gene>
    <name evidence="2" type="ORF">SAMN05421753_10537</name>
</gene>
<proteinExistence type="predicted"/>
<dbReference type="PROSITE" id="PS50006">
    <property type="entry name" value="FHA_DOMAIN"/>
    <property type="match status" value="1"/>
</dbReference>
<dbReference type="OrthoDB" id="249606at2"/>
<dbReference type="Pfam" id="PF00498">
    <property type="entry name" value="FHA"/>
    <property type="match status" value="1"/>
</dbReference>
<dbReference type="SMART" id="SM00240">
    <property type="entry name" value="FHA"/>
    <property type="match status" value="1"/>
</dbReference>
<dbReference type="EMBL" id="FOQD01000005">
    <property type="protein sequence ID" value="SFI05034.1"/>
    <property type="molecule type" value="Genomic_DNA"/>
</dbReference>
<accession>A0A1I3F1C9</accession>
<dbReference type="InterPro" id="IPR000253">
    <property type="entry name" value="FHA_dom"/>
</dbReference>
<evidence type="ECO:0000313" key="3">
    <source>
        <dbReference type="Proteomes" id="UP000199518"/>
    </source>
</evidence>
<organism evidence="2 3">
    <name type="scientific">Planctomicrobium piriforme</name>
    <dbReference type="NCBI Taxonomy" id="1576369"/>
    <lineage>
        <taxon>Bacteria</taxon>
        <taxon>Pseudomonadati</taxon>
        <taxon>Planctomycetota</taxon>
        <taxon>Planctomycetia</taxon>
        <taxon>Planctomycetales</taxon>
        <taxon>Planctomycetaceae</taxon>
        <taxon>Planctomicrobium</taxon>
    </lineage>
</organism>
<dbReference type="CDD" id="cd00060">
    <property type="entry name" value="FHA"/>
    <property type="match status" value="1"/>
</dbReference>
<dbReference type="InterPro" id="IPR050923">
    <property type="entry name" value="Cell_Proc_Reg/RNA_Proc"/>
</dbReference>
<keyword evidence="3" id="KW-1185">Reference proteome</keyword>
<dbReference type="PANTHER" id="PTHR23308">
    <property type="entry name" value="NUCLEAR INHIBITOR OF PROTEIN PHOSPHATASE-1"/>
    <property type="match status" value="1"/>
</dbReference>
<dbReference type="Gene3D" id="2.60.200.20">
    <property type="match status" value="1"/>
</dbReference>
<dbReference type="SUPFAM" id="SSF49879">
    <property type="entry name" value="SMAD/FHA domain"/>
    <property type="match status" value="1"/>
</dbReference>
<protein>
    <submittedName>
        <fullName evidence="2">Forkhead associated (FHA) domain, binds pSer, pThr, pTyr</fullName>
    </submittedName>
</protein>
<evidence type="ECO:0000259" key="1">
    <source>
        <dbReference type="PROSITE" id="PS50006"/>
    </source>
</evidence>
<dbReference type="Proteomes" id="UP000199518">
    <property type="component" value="Unassembled WGS sequence"/>
</dbReference>
<reference evidence="3" key="1">
    <citation type="submission" date="2016-10" db="EMBL/GenBank/DDBJ databases">
        <authorList>
            <person name="Varghese N."/>
            <person name="Submissions S."/>
        </authorList>
    </citation>
    <scope>NUCLEOTIDE SEQUENCE [LARGE SCALE GENOMIC DNA]</scope>
    <source>
        <strain evidence="3">DSM 26348</strain>
    </source>
</reference>
<dbReference type="InterPro" id="IPR008984">
    <property type="entry name" value="SMAD_FHA_dom_sf"/>
</dbReference>
<sequence>MATVFQTDNYKADDSSQQKFIFAMPSALQTLEVQTGKHKGRQIPLTRPETIIGRGEEARIRIPFPEVSREHCRLTISNKSVVVEDLKSRNGTFVDGRPVTKVTVLEPGSTLTIGPVTLLLVGTEPVMEAQLVDVALGGKSAVNEKISDDDIVSWISDAEIPTLQSMGLDTASLLPAFLKPQSKRSK</sequence>
<evidence type="ECO:0000313" key="2">
    <source>
        <dbReference type="EMBL" id="SFI05034.1"/>
    </source>
</evidence>
<dbReference type="AlphaFoldDB" id="A0A1I3F1C9"/>
<dbReference type="STRING" id="1576369.SAMN05421753_10537"/>
<name>A0A1I3F1C9_9PLAN</name>
<feature type="domain" description="FHA" evidence="1">
    <location>
        <begin position="50"/>
        <end position="99"/>
    </location>
</feature>